<feature type="binding site" evidence="10">
    <location>
        <position position="188"/>
    </location>
    <ligand>
        <name>substrate</name>
    </ligand>
</feature>
<reference evidence="14" key="2">
    <citation type="submission" date="2021-04" db="EMBL/GenBank/DDBJ databases">
        <authorList>
            <person name="Gilroy R."/>
        </authorList>
    </citation>
    <scope>NUCLEOTIDE SEQUENCE</scope>
    <source>
        <strain evidence="14">CHK199-9574</strain>
    </source>
</reference>
<evidence type="ECO:0000256" key="11">
    <source>
        <dbReference type="PIRSR" id="PIRSR000724-1"/>
    </source>
</evidence>
<proteinExistence type="inferred from homology"/>
<dbReference type="CDD" id="cd00318">
    <property type="entry name" value="Phosphoglycerate_kinase"/>
    <property type="match status" value="1"/>
</dbReference>
<keyword evidence="6 10" id="KW-0547">Nucleotide-binding</keyword>
<feature type="binding site" evidence="11">
    <location>
        <position position="155"/>
    </location>
    <ligand>
        <name>(2R)-3-phosphoglycerate</name>
        <dbReference type="ChEBI" id="CHEBI:58272"/>
    </ligand>
</feature>
<comment type="pathway">
    <text evidence="2 10">Carbohydrate degradation; glycolysis; pyruvate from D-glyceraldehyde 3-phosphate: step 2/5.</text>
</comment>
<evidence type="ECO:0000256" key="7">
    <source>
        <dbReference type="ARBA" id="ARBA00022777"/>
    </source>
</evidence>
<evidence type="ECO:0000256" key="5">
    <source>
        <dbReference type="ARBA" id="ARBA00022679"/>
    </source>
</evidence>
<comment type="subcellular location">
    <subcellularLocation>
        <location evidence="10">Cytoplasm</location>
    </subcellularLocation>
</comment>
<dbReference type="InterPro" id="IPR015911">
    <property type="entry name" value="Phosphoglycerate_kinase_CS"/>
</dbReference>
<keyword evidence="7 10" id="KW-0418">Kinase</keyword>
<dbReference type="EMBL" id="DXCO01000027">
    <property type="protein sequence ID" value="HIY78049.1"/>
    <property type="molecule type" value="Genomic_DNA"/>
</dbReference>
<dbReference type="PROSITE" id="PS00111">
    <property type="entry name" value="PGLYCERATE_KINASE"/>
    <property type="match status" value="1"/>
</dbReference>
<accession>A0A9D1Z7J7</accession>
<dbReference type="PANTHER" id="PTHR11406">
    <property type="entry name" value="PHOSPHOGLYCERATE KINASE"/>
    <property type="match status" value="1"/>
</dbReference>
<sequence>MNKKSVTDVDVKGKRVLVRCDFNVPMKDGKITDENRIIGALPTIKYLMEQGAKVILCSHMGKPHNVFDEKVKLNKKEKKAVEALPADEQAKATAEYIEKAKKNDPVKLTLKPVADRLNELLGNKVTFAKDVIGPDAEAKVAACKPGECVLLENLRFYAGEEGRDEAFCKKLASYCDVYVNDAFGTAHRSHASTAAIVEYGFVKTAVCGFLIQKELEVMADSLEHRVRPFVAVLGGAKVADKLNVISNLLNKCDTLIIGGGMAYTFLKAKGYEIGKSLVDDEKIGYCKDMMQKAKDMGKELLLPIDTVVAKDFPNPIDAPIDVKTVKVSEIPADMEGLDIGEETRKLFADAIKGAKTVIWNGPMGVFENPTLAKGTIAIAEAMAEAKDATTIIGGGDSAAAVQQLGFADKMTHISTGGGASLELFEGKVLPGIACLNDK</sequence>
<feature type="binding site" evidence="10">
    <location>
        <position position="36"/>
    </location>
    <ligand>
        <name>substrate</name>
    </ligand>
</feature>
<feature type="binding site" evidence="10 12">
    <location>
        <position position="241"/>
    </location>
    <ligand>
        <name>ATP</name>
        <dbReference type="ChEBI" id="CHEBI:30616"/>
    </ligand>
</feature>
<evidence type="ECO:0000313" key="15">
    <source>
        <dbReference type="Proteomes" id="UP000824135"/>
    </source>
</evidence>
<keyword evidence="9 10" id="KW-0324">Glycolysis</keyword>
<dbReference type="PIRSF" id="PIRSF000724">
    <property type="entry name" value="Pgk"/>
    <property type="match status" value="1"/>
</dbReference>
<feature type="binding site" evidence="10">
    <location>
        <position position="336"/>
    </location>
    <ligand>
        <name>ATP</name>
        <dbReference type="ChEBI" id="CHEBI:30616"/>
    </ligand>
</feature>
<dbReference type="FunFam" id="3.40.50.1260:FF:000005">
    <property type="entry name" value="Phosphoglycerate kinase"/>
    <property type="match status" value="1"/>
</dbReference>
<evidence type="ECO:0000256" key="2">
    <source>
        <dbReference type="ARBA" id="ARBA00004838"/>
    </source>
</evidence>
<dbReference type="InterPro" id="IPR015824">
    <property type="entry name" value="Phosphoglycerate_kinase_N"/>
</dbReference>
<evidence type="ECO:0000256" key="12">
    <source>
        <dbReference type="PIRSR" id="PIRSR000724-2"/>
    </source>
</evidence>
<keyword evidence="5 10" id="KW-0808">Transferase</keyword>
<dbReference type="SUPFAM" id="SSF53748">
    <property type="entry name" value="Phosphoglycerate kinase"/>
    <property type="match status" value="1"/>
</dbReference>
<comment type="similarity">
    <text evidence="10 13">Belongs to the phosphoglycerate kinase family.</text>
</comment>
<comment type="caution">
    <text evidence="14">The sequence shown here is derived from an EMBL/GenBank/DDBJ whole genome shotgun (WGS) entry which is preliminary data.</text>
</comment>
<evidence type="ECO:0000256" key="10">
    <source>
        <dbReference type="HAMAP-Rule" id="MF_00145"/>
    </source>
</evidence>
<name>A0A9D1Z7J7_9FIRM</name>
<dbReference type="GO" id="GO:0043531">
    <property type="term" value="F:ADP binding"/>
    <property type="evidence" value="ECO:0007669"/>
    <property type="project" value="TreeGrafter"/>
</dbReference>
<evidence type="ECO:0000256" key="9">
    <source>
        <dbReference type="ARBA" id="ARBA00023152"/>
    </source>
</evidence>
<dbReference type="EC" id="2.7.2.3" evidence="3 10"/>
<dbReference type="GO" id="GO:0004618">
    <property type="term" value="F:phosphoglycerate kinase activity"/>
    <property type="evidence" value="ECO:0007669"/>
    <property type="project" value="UniProtKB-UniRule"/>
</dbReference>
<keyword evidence="8 10" id="KW-0067">ATP-binding</keyword>
<feature type="binding site" evidence="10 12">
    <location>
        <position position="367"/>
    </location>
    <ligand>
        <name>ATP</name>
        <dbReference type="ChEBI" id="CHEBI:30616"/>
    </ligand>
</feature>
<dbReference type="Proteomes" id="UP000824135">
    <property type="component" value="Unassembled WGS sequence"/>
</dbReference>
<evidence type="ECO:0000256" key="1">
    <source>
        <dbReference type="ARBA" id="ARBA00000642"/>
    </source>
</evidence>
<dbReference type="InterPro" id="IPR036043">
    <property type="entry name" value="Phosphoglycerate_kinase_sf"/>
</dbReference>
<dbReference type="PRINTS" id="PR00477">
    <property type="entry name" value="PHGLYCKINASE"/>
</dbReference>
<dbReference type="GO" id="GO:0005524">
    <property type="term" value="F:ATP binding"/>
    <property type="evidence" value="ECO:0007669"/>
    <property type="project" value="UniProtKB-KW"/>
</dbReference>
<dbReference type="AlphaFoldDB" id="A0A9D1Z7J7"/>
<comment type="subunit">
    <text evidence="10">Monomer.</text>
</comment>
<dbReference type="GO" id="GO:0006096">
    <property type="term" value="P:glycolytic process"/>
    <property type="evidence" value="ECO:0007669"/>
    <property type="project" value="UniProtKB-UniRule"/>
</dbReference>
<dbReference type="Gene3D" id="3.40.50.1260">
    <property type="entry name" value="Phosphoglycerate kinase, N-terminal domain"/>
    <property type="match status" value="2"/>
</dbReference>
<dbReference type="GO" id="GO:0006094">
    <property type="term" value="P:gluconeogenesis"/>
    <property type="evidence" value="ECO:0007669"/>
    <property type="project" value="TreeGrafter"/>
</dbReference>
<feature type="binding site" evidence="10 12">
    <location>
        <begin position="394"/>
        <end position="397"/>
    </location>
    <ligand>
        <name>ATP</name>
        <dbReference type="ChEBI" id="CHEBI:30616"/>
    </ligand>
</feature>
<feature type="binding site" evidence="10 11">
    <location>
        <begin position="21"/>
        <end position="23"/>
    </location>
    <ligand>
        <name>substrate</name>
    </ligand>
</feature>
<dbReference type="GO" id="GO:0005829">
    <property type="term" value="C:cytosol"/>
    <property type="evidence" value="ECO:0007669"/>
    <property type="project" value="TreeGrafter"/>
</dbReference>
<evidence type="ECO:0000256" key="6">
    <source>
        <dbReference type="ARBA" id="ARBA00022741"/>
    </source>
</evidence>
<evidence type="ECO:0000256" key="3">
    <source>
        <dbReference type="ARBA" id="ARBA00013061"/>
    </source>
</evidence>
<protein>
    <recommendedName>
        <fullName evidence="4 10">Phosphoglycerate kinase</fullName>
        <ecNumber evidence="3 10">2.7.2.3</ecNumber>
    </recommendedName>
</protein>
<dbReference type="Pfam" id="PF00162">
    <property type="entry name" value="PGK"/>
    <property type="match status" value="1"/>
</dbReference>
<dbReference type="InterPro" id="IPR001576">
    <property type="entry name" value="Phosphoglycerate_kinase"/>
</dbReference>
<evidence type="ECO:0000256" key="8">
    <source>
        <dbReference type="ARBA" id="ARBA00022840"/>
    </source>
</evidence>
<feature type="binding site" evidence="11">
    <location>
        <position position="188"/>
    </location>
    <ligand>
        <name>(2R)-3-phosphoglycerate</name>
        <dbReference type="ChEBI" id="CHEBI:58272"/>
    </ligand>
</feature>
<dbReference type="PANTHER" id="PTHR11406:SF23">
    <property type="entry name" value="PHOSPHOGLYCERATE KINASE 1, CHLOROPLASTIC-RELATED"/>
    <property type="match status" value="1"/>
</dbReference>
<evidence type="ECO:0000256" key="13">
    <source>
        <dbReference type="RuleBase" id="RU000532"/>
    </source>
</evidence>
<gene>
    <name evidence="10" type="primary">pgk</name>
    <name evidence="14" type="ORF">H9728_03305</name>
</gene>
<feature type="binding site" evidence="10 11">
    <location>
        <begin position="59"/>
        <end position="62"/>
    </location>
    <ligand>
        <name>substrate</name>
    </ligand>
</feature>
<reference evidence="14" key="1">
    <citation type="journal article" date="2021" name="PeerJ">
        <title>Extensive microbial diversity within the chicken gut microbiome revealed by metagenomics and culture.</title>
        <authorList>
            <person name="Gilroy R."/>
            <person name="Ravi A."/>
            <person name="Getino M."/>
            <person name="Pursley I."/>
            <person name="Horton D.L."/>
            <person name="Alikhan N.F."/>
            <person name="Baker D."/>
            <person name="Gharbi K."/>
            <person name="Hall N."/>
            <person name="Watson M."/>
            <person name="Adriaenssens E.M."/>
            <person name="Foster-Nyarko E."/>
            <person name="Jarju S."/>
            <person name="Secka A."/>
            <person name="Antonio M."/>
            <person name="Oren A."/>
            <person name="Chaudhuri R.R."/>
            <person name="La Ragione R."/>
            <person name="Hildebrand F."/>
            <person name="Pallen M.J."/>
        </authorList>
    </citation>
    <scope>NUCLEOTIDE SEQUENCE</scope>
    <source>
        <strain evidence="14">CHK199-9574</strain>
    </source>
</reference>
<organism evidence="14 15">
    <name type="scientific">Candidatus Borkfalkia excrementavium</name>
    <dbReference type="NCBI Taxonomy" id="2838505"/>
    <lineage>
        <taxon>Bacteria</taxon>
        <taxon>Bacillati</taxon>
        <taxon>Bacillota</taxon>
        <taxon>Clostridia</taxon>
        <taxon>Christensenellales</taxon>
        <taxon>Christensenellaceae</taxon>
        <taxon>Candidatus Borkfalkia</taxon>
    </lineage>
</organism>
<dbReference type="HAMAP" id="MF_00145">
    <property type="entry name" value="Phosphoglyc_kinase"/>
    <property type="match status" value="1"/>
</dbReference>
<evidence type="ECO:0000256" key="4">
    <source>
        <dbReference type="ARBA" id="ARBA00016471"/>
    </source>
</evidence>
<comment type="catalytic activity">
    <reaction evidence="1 10 13">
        <text>(2R)-3-phosphoglycerate + ATP = (2R)-3-phospho-glyceroyl phosphate + ADP</text>
        <dbReference type="Rhea" id="RHEA:14801"/>
        <dbReference type="ChEBI" id="CHEBI:30616"/>
        <dbReference type="ChEBI" id="CHEBI:57604"/>
        <dbReference type="ChEBI" id="CHEBI:58272"/>
        <dbReference type="ChEBI" id="CHEBI:456216"/>
        <dbReference type="EC" id="2.7.2.3"/>
    </reaction>
</comment>
<feature type="binding site" evidence="10">
    <location>
        <position position="155"/>
    </location>
    <ligand>
        <name>substrate</name>
    </ligand>
</feature>
<evidence type="ECO:0000313" key="14">
    <source>
        <dbReference type="EMBL" id="HIY78049.1"/>
    </source>
</evidence>
<feature type="binding site" evidence="11">
    <location>
        <position position="36"/>
    </location>
    <ligand>
        <name>(2R)-3-phosphoglycerate</name>
        <dbReference type="ChEBI" id="CHEBI:58272"/>
    </ligand>
</feature>
<keyword evidence="10" id="KW-0963">Cytoplasm</keyword>
<dbReference type="FunFam" id="3.40.50.1260:FF:000007">
    <property type="entry name" value="Phosphoglycerate kinase"/>
    <property type="match status" value="1"/>
</dbReference>